<gene>
    <name evidence="4" type="ORF">CTAYLR_007555</name>
</gene>
<dbReference type="InterPro" id="IPR015943">
    <property type="entry name" value="WD40/YVTN_repeat-like_dom_sf"/>
</dbReference>
<dbReference type="EMBL" id="JAQMWT010000677">
    <property type="protein sequence ID" value="KAJ8598324.1"/>
    <property type="molecule type" value="Genomic_DNA"/>
</dbReference>
<feature type="repeat" description="WD" evidence="3">
    <location>
        <begin position="363"/>
        <end position="397"/>
    </location>
</feature>
<dbReference type="PROSITE" id="PS50082">
    <property type="entry name" value="WD_REPEATS_2"/>
    <property type="match status" value="5"/>
</dbReference>
<dbReference type="SUPFAM" id="SSF50978">
    <property type="entry name" value="WD40 repeat-like"/>
    <property type="match status" value="1"/>
</dbReference>
<dbReference type="CDD" id="cd00200">
    <property type="entry name" value="WD40"/>
    <property type="match status" value="1"/>
</dbReference>
<dbReference type="PROSITE" id="PS00678">
    <property type="entry name" value="WD_REPEATS_1"/>
    <property type="match status" value="3"/>
</dbReference>
<dbReference type="PRINTS" id="PR00320">
    <property type="entry name" value="GPROTEINBRPT"/>
</dbReference>
<protein>
    <recommendedName>
        <fullName evidence="6">Lissencephaly-1 homolog</fullName>
    </recommendedName>
</protein>
<evidence type="ECO:0000313" key="5">
    <source>
        <dbReference type="Proteomes" id="UP001230188"/>
    </source>
</evidence>
<dbReference type="InterPro" id="IPR006594">
    <property type="entry name" value="LisH"/>
</dbReference>
<dbReference type="InterPro" id="IPR001680">
    <property type="entry name" value="WD40_rpt"/>
</dbReference>
<feature type="repeat" description="WD" evidence="3">
    <location>
        <begin position="89"/>
        <end position="130"/>
    </location>
</feature>
<dbReference type="Pfam" id="PF08513">
    <property type="entry name" value="LisH"/>
    <property type="match status" value="1"/>
</dbReference>
<sequence length="397" mass="42810">MFDLSSGERAQLQLAVAEYLVESNFMESAKVFCREAGISVPTPGERQTLERRWRSVLRLQRRVVELERGGPVQQTSKEWSVRAPSVVALKGHRGGVSSVAAHSASGVVVSAAEDGAVKLWDVDRRALLATLASHIDAVTHVSLDEDRLLACSADGTAKLYDLVDDGAAARATLRGHEGPVLCGSFLPARRGMVATAGRDGDVRAWDERGFARRVSQNALGEDRWVRAIAAVDDADDDCWLALAGSSDVAHLSRVSPDDGALDAETVRVEGHAHQLEAVAWAPKTVLGPSLILATASRDATVRVWRFDAPRRTVASVAVLDGHASWVRALCWFPCAKRLVTASDDRSLKVWEVQAAHRCLRTIDAAHASFVTTIALHGPSAQLVSGGADKLIKLWDCR</sequence>
<evidence type="ECO:0000256" key="1">
    <source>
        <dbReference type="ARBA" id="ARBA00022574"/>
    </source>
</evidence>
<keyword evidence="2" id="KW-0677">Repeat</keyword>
<dbReference type="InterPro" id="IPR019775">
    <property type="entry name" value="WD40_repeat_CS"/>
</dbReference>
<accession>A0AAD7U6W5</accession>
<dbReference type="PANTHER" id="PTHR19848">
    <property type="entry name" value="WD40 REPEAT PROTEIN"/>
    <property type="match status" value="1"/>
</dbReference>
<evidence type="ECO:0008006" key="6">
    <source>
        <dbReference type="Google" id="ProtNLM"/>
    </source>
</evidence>
<feature type="repeat" description="WD" evidence="3">
    <location>
        <begin position="319"/>
        <end position="353"/>
    </location>
</feature>
<organism evidence="4 5">
    <name type="scientific">Chrysophaeum taylorii</name>
    <dbReference type="NCBI Taxonomy" id="2483200"/>
    <lineage>
        <taxon>Eukaryota</taxon>
        <taxon>Sar</taxon>
        <taxon>Stramenopiles</taxon>
        <taxon>Ochrophyta</taxon>
        <taxon>Pelagophyceae</taxon>
        <taxon>Pelagomonadales</taxon>
        <taxon>Pelagomonadaceae</taxon>
        <taxon>Chrysophaeum</taxon>
    </lineage>
</organism>
<dbReference type="Gene3D" id="2.130.10.10">
    <property type="entry name" value="YVTN repeat-like/Quinoprotein amine dehydrogenase"/>
    <property type="match status" value="1"/>
</dbReference>
<dbReference type="AlphaFoldDB" id="A0AAD7U6W5"/>
<dbReference type="InterPro" id="IPR037190">
    <property type="entry name" value="LIS1_N"/>
</dbReference>
<keyword evidence="5" id="KW-1185">Reference proteome</keyword>
<dbReference type="Proteomes" id="UP001230188">
    <property type="component" value="Unassembled WGS sequence"/>
</dbReference>
<feature type="repeat" description="WD" evidence="3">
    <location>
        <begin position="268"/>
        <end position="314"/>
    </location>
</feature>
<dbReference type="Pfam" id="PF00400">
    <property type="entry name" value="WD40"/>
    <property type="match status" value="6"/>
</dbReference>
<dbReference type="PROSITE" id="PS50294">
    <property type="entry name" value="WD_REPEATS_REGION"/>
    <property type="match status" value="5"/>
</dbReference>
<evidence type="ECO:0000256" key="3">
    <source>
        <dbReference type="PROSITE-ProRule" id="PRU00221"/>
    </source>
</evidence>
<feature type="repeat" description="WD" evidence="3">
    <location>
        <begin position="173"/>
        <end position="206"/>
    </location>
</feature>
<dbReference type="SMART" id="SM00320">
    <property type="entry name" value="WD40"/>
    <property type="match status" value="6"/>
</dbReference>
<proteinExistence type="predicted"/>
<comment type="caution">
    <text evidence="4">The sequence shown here is derived from an EMBL/GenBank/DDBJ whole genome shotgun (WGS) entry which is preliminary data.</text>
</comment>
<dbReference type="PROSITE" id="PS50896">
    <property type="entry name" value="LISH"/>
    <property type="match status" value="1"/>
</dbReference>
<name>A0AAD7U6W5_9STRA</name>
<dbReference type="Gene3D" id="1.20.960.30">
    <property type="match status" value="1"/>
</dbReference>
<dbReference type="PANTHER" id="PTHR19848:SF8">
    <property type="entry name" value="F-BOX AND WD REPEAT DOMAIN CONTAINING 7"/>
    <property type="match status" value="1"/>
</dbReference>
<evidence type="ECO:0000313" key="4">
    <source>
        <dbReference type="EMBL" id="KAJ8598324.1"/>
    </source>
</evidence>
<evidence type="ECO:0000256" key="2">
    <source>
        <dbReference type="ARBA" id="ARBA00022737"/>
    </source>
</evidence>
<keyword evidence="1 3" id="KW-0853">WD repeat</keyword>
<dbReference type="InterPro" id="IPR020472">
    <property type="entry name" value="WD40_PAC1"/>
</dbReference>
<dbReference type="SMART" id="SM00667">
    <property type="entry name" value="LisH"/>
    <property type="match status" value="1"/>
</dbReference>
<dbReference type="InterPro" id="IPR036322">
    <property type="entry name" value="WD40_repeat_dom_sf"/>
</dbReference>
<reference evidence="4" key="1">
    <citation type="submission" date="2023-01" db="EMBL/GenBank/DDBJ databases">
        <title>Metagenome sequencing of chrysophaentin producing Chrysophaeum taylorii.</title>
        <authorList>
            <person name="Davison J."/>
            <person name="Bewley C."/>
        </authorList>
    </citation>
    <scope>NUCLEOTIDE SEQUENCE</scope>
    <source>
        <strain evidence="4">NIES-1699</strain>
    </source>
</reference>
<dbReference type="SUPFAM" id="SSF109925">
    <property type="entry name" value="Lissencephaly-1 protein (Lis-1, PAF-AH alpha) N-terminal domain"/>
    <property type="match status" value="1"/>
</dbReference>